<dbReference type="OrthoDB" id="1734420at2"/>
<dbReference type="RefSeq" id="WP_109725563.1">
    <property type="nucleotide sequence ID" value="NZ_QGDI01000002.1"/>
</dbReference>
<name>A0A315Y2H4_RUMFL</name>
<organism evidence="1 2">
    <name type="scientific">Ruminococcus flavefaciens</name>
    <dbReference type="NCBI Taxonomy" id="1265"/>
    <lineage>
        <taxon>Bacteria</taxon>
        <taxon>Bacillati</taxon>
        <taxon>Bacillota</taxon>
        <taxon>Clostridia</taxon>
        <taxon>Eubacteriales</taxon>
        <taxon>Oscillospiraceae</taxon>
        <taxon>Ruminococcus</taxon>
    </lineage>
</organism>
<sequence length="157" mass="18113">MSKNEKSKKSADVSANYDGVYAPKIRFPLYIYPETMKTVESIYKSDNCSTKTEFMEKAIRFYCAHLMQNKPELIEYLAPQIAHIVEGYIMGTEQRLSRAIFKLAVEVGAQSHILAAINDIEESTLFKLREMVTDEVRRINGIINFESAVRYQRSEEE</sequence>
<reference evidence="1 2" key="1">
    <citation type="submission" date="2018-05" db="EMBL/GenBank/DDBJ databases">
        <title>The Hungate 1000. A catalogue of reference genomes from the rumen microbiome.</title>
        <authorList>
            <person name="Kelly W."/>
        </authorList>
    </citation>
    <scope>NUCLEOTIDE SEQUENCE [LARGE SCALE GENOMIC DNA]</scope>
    <source>
        <strain evidence="1 2">SAb67</strain>
    </source>
</reference>
<proteinExistence type="predicted"/>
<evidence type="ECO:0000313" key="2">
    <source>
        <dbReference type="Proteomes" id="UP000245720"/>
    </source>
</evidence>
<protein>
    <recommendedName>
        <fullName evidence="3">Ribbon-helix-helix protein, copG family</fullName>
    </recommendedName>
</protein>
<gene>
    <name evidence="1" type="ORF">IE37_00687</name>
</gene>
<dbReference type="AlphaFoldDB" id="A0A315Y2H4"/>
<dbReference type="EMBL" id="QGDI01000002">
    <property type="protein sequence ID" value="PWJ14702.1"/>
    <property type="molecule type" value="Genomic_DNA"/>
</dbReference>
<dbReference type="Proteomes" id="UP000245720">
    <property type="component" value="Unassembled WGS sequence"/>
</dbReference>
<accession>A0A315Y2H4</accession>
<evidence type="ECO:0000313" key="1">
    <source>
        <dbReference type="EMBL" id="PWJ14702.1"/>
    </source>
</evidence>
<comment type="caution">
    <text evidence="1">The sequence shown here is derived from an EMBL/GenBank/DDBJ whole genome shotgun (WGS) entry which is preliminary data.</text>
</comment>
<evidence type="ECO:0008006" key="3">
    <source>
        <dbReference type="Google" id="ProtNLM"/>
    </source>
</evidence>